<dbReference type="AlphaFoldDB" id="A0A346Y680"/>
<dbReference type="EMBL" id="CP031166">
    <property type="protein sequence ID" value="AXV09977.1"/>
    <property type="molecule type" value="Genomic_DNA"/>
</dbReference>
<dbReference type="Proteomes" id="UP000264006">
    <property type="component" value="Plasmid pEDY32-46I"/>
</dbReference>
<reference evidence="1 2" key="1">
    <citation type="submission" date="2018-09" db="EMBL/GenBank/DDBJ databases">
        <title>Complete genome sequence of Euzebya sp. DY32-46 isolated from seawater of Pacific Ocean.</title>
        <authorList>
            <person name="Xu L."/>
            <person name="Wu Y.-H."/>
            <person name="Xu X.-W."/>
        </authorList>
    </citation>
    <scope>NUCLEOTIDE SEQUENCE [LARGE SCALE GENOMIC DNA]</scope>
    <source>
        <strain evidence="1 2">DY32-46</strain>
        <plasmid evidence="2">pedy32-46i</plasmid>
    </source>
</reference>
<organism evidence="1 2">
    <name type="scientific">Euzebya pacifica</name>
    <dbReference type="NCBI Taxonomy" id="1608957"/>
    <lineage>
        <taxon>Bacteria</taxon>
        <taxon>Bacillati</taxon>
        <taxon>Actinomycetota</taxon>
        <taxon>Nitriliruptoria</taxon>
        <taxon>Euzebyales</taxon>
    </lineage>
</organism>
<proteinExistence type="predicted"/>
<evidence type="ECO:0000313" key="1">
    <source>
        <dbReference type="EMBL" id="AXV09977.1"/>
    </source>
</evidence>
<keyword evidence="2" id="KW-1185">Reference proteome</keyword>
<accession>A0A346Y680</accession>
<dbReference type="KEGG" id="euz:DVS28_b0207"/>
<evidence type="ECO:0000313" key="2">
    <source>
        <dbReference type="Proteomes" id="UP000264006"/>
    </source>
</evidence>
<name>A0A346Y680_9ACTN</name>
<keyword evidence="1" id="KW-0614">Plasmid</keyword>
<protein>
    <submittedName>
        <fullName evidence="1">Uncharacterized protein</fullName>
    </submittedName>
</protein>
<geneLocation type="plasmid" evidence="2">
    <name>pedy32-46i</name>
</geneLocation>
<gene>
    <name evidence="1" type="ORF">DVS28_b0207</name>
</gene>
<dbReference type="RefSeq" id="WP_164711103.1">
    <property type="nucleotide sequence ID" value="NZ_CP031166.1"/>
</dbReference>
<sequence length="116" mass="12255">MTDNHRVLDPSTGPAVAARILWGDDAYDSTRQGGIGETDIDDVRPWLAELPTERVDAIAAATGPHWGEVIDATTDEIKAVANLGLDGLQGVAAHSDLEIDGEALAAFLHANRTRTA</sequence>